<feature type="region of interest" description="Disordered" evidence="1">
    <location>
        <begin position="516"/>
        <end position="797"/>
    </location>
</feature>
<dbReference type="PaxDb" id="2903-EOD16171"/>
<dbReference type="SMART" id="SM00220">
    <property type="entry name" value="S_TKc"/>
    <property type="match status" value="1"/>
</dbReference>
<feature type="compositionally biased region" description="Polar residues" evidence="1">
    <location>
        <begin position="604"/>
        <end position="625"/>
    </location>
</feature>
<keyword evidence="4" id="KW-1185">Reference proteome</keyword>
<dbReference type="Proteomes" id="UP000013827">
    <property type="component" value="Unassembled WGS sequence"/>
</dbReference>
<evidence type="ECO:0000259" key="2">
    <source>
        <dbReference type="PROSITE" id="PS50011"/>
    </source>
</evidence>
<feature type="region of interest" description="Disordered" evidence="1">
    <location>
        <begin position="305"/>
        <end position="350"/>
    </location>
</feature>
<dbReference type="PROSITE" id="PS50011">
    <property type="entry name" value="PROTEIN_KINASE_DOM"/>
    <property type="match status" value="1"/>
</dbReference>
<feature type="region of interest" description="Disordered" evidence="1">
    <location>
        <begin position="809"/>
        <end position="875"/>
    </location>
</feature>
<feature type="region of interest" description="Disordered" evidence="1">
    <location>
        <begin position="459"/>
        <end position="487"/>
    </location>
</feature>
<feature type="compositionally biased region" description="Low complexity" evidence="1">
    <location>
        <begin position="741"/>
        <end position="763"/>
    </location>
</feature>
<dbReference type="GO" id="GO:0005524">
    <property type="term" value="F:ATP binding"/>
    <property type="evidence" value="ECO:0007669"/>
    <property type="project" value="InterPro"/>
</dbReference>
<sequence length="875" mass="93990">MSAPGADADEIVERSPDGRYVRFRQTLGVGAFKSVYKAYDEEEAPHPPCALALTGLAAPGGSGYAAGIEVAWCQVMLDRADEAVVAQIYKEVEILKGLNHKHILQFYTYFNDMSDKAKHLVFITEIMTSGTLKQYIAKAKRVKRKVVKKWCRQILEGMTYLHSNQIIHRDLKCDNIFINGNNSEIKIGDLGLSTLMRDAPAQSVLGTPEFMAPELYDEEYNEKVDIYAFGMSVLEMVTSEYPYSECNNAAQIYRKVTQGTKPGALDKIRDEQTRAFIDLCLMHDHKQRPAAAELLEHEWLRMPFGGAGSDDDKPDVDKAPAAPLASARSQPASHAGGSRHSIDLTHEPSTSNEIELTCSVMLDGETKTVTFQMDPVNDTAEAVADEMVEELELDRSDGTREDIISQVNDLLNQRRAQLLSGSVPVTRANSPPEARQDVAVGYASDSAAISRRHHPGTFDISGYASDSASLPLPPEPPKAHSGSSEADVNAISPAASVSSITEQAAMGHAYPLAPAASQPTGACGQAMPGAPAMLPNGRQPQMPPQQPMGPPPPVQMQPPTMQHPPEGGMTRAATAPGAAMQAAYAQATAGYPGGQQPPPHHIDGSSSMTSLPPQGGLSMQGSQMSIGMAPSPGEDEGDDGDEEDLELMRSIEEQQKKEMERMLAKHAQQNDRMKKMIKERRAKEKQDQKRAELTPRPIAPSQAPMVMPQHMAAPQAVPHPQQWPDLERKPAPTQRPPQQPSQPASCKADSPPQASARAPASGAEKPPKQPAPVVRRPSKNHDEQTKAAAESARAKEAQLMDQISCGLGTKNELGKLKGVNGSSDCLSSMPSSNSAPPKPGGMNASSTTAKQMSEAQARGLEQELGLGGGVAGGAR</sequence>
<dbReference type="InterPro" id="IPR050588">
    <property type="entry name" value="WNK_Ser-Thr_kinase"/>
</dbReference>
<reference evidence="4" key="1">
    <citation type="journal article" date="2013" name="Nature">
        <title>Pan genome of the phytoplankton Emiliania underpins its global distribution.</title>
        <authorList>
            <person name="Read B.A."/>
            <person name="Kegel J."/>
            <person name="Klute M.J."/>
            <person name="Kuo A."/>
            <person name="Lefebvre S.C."/>
            <person name="Maumus F."/>
            <person name="Mayer C."/>
            <person name="Miller J."/>
            <person name="Monier A."/>
            <person name="Salamov A."/>
            <person name="Young J."/>
            <person name="Aguilar M."/>
            <person name="Claverie J.M."/>
            <person name="Frickenhaus S."/>
            <person name="Gonzalez K."/>
            <person name="Herman E.K."/>
            <person name="Lin Y.C."/>
            <person name="Napier J."/>
            <person name="Ogata H."/>
            <person name="Sarno A.F."/>
            <person name="Shmutz J."/>
            <person name="Schroeder D."/>
            <person name="de Vargas C."/>
            <person name="Verret F."/>
            <person name="von Dassow P."/>
            <person name="Valentin K."/>
            <person name="Van de Peer Y."/>
            <person name="Wheeler G."/>
            <person name="Dacks J.B."/>
            <person name="Delwiche C.F."/>
            <person name="Dyhrman S.T."/>
            <person name="Glockner G."/>
            <person name="John U."/>
            <person name="Richards T."/>
            <person name="Worden A.Z."/>
            <person name="Zhang X."/>
            <person name="Grigoriev I.V."/>
            <person name="Allen A.E."/>
            <person name="Bidle K."/>
            <person name="Borodovsky M."/>
            <person name="Bowler C."/>
            <person name="Brownlee C."/>
            <person name="Cock J.M."/>
            <person name="Elias M."/>
            <person name="Gladyshev V.N."/>
            <person name="Groth M."/>
            <person name="Guda C."/>
            <person name="Hadaegh A."/>
            <person name="Iglesias-Rodriguez M.D."/>
            <person name="Jenkins J."/>
            <person name="Jones B.M."/>
            <person name="Lawson T."/>
            <person name="Leese F."/>
            <person name="Lindquist E."/>
            <person name="Lobanov A."/>
            <person name="Lomsadze A."/>
            <person name="Malik S.B."/>
            <person name="Marsh M.E."/>
            <person name="Mackinder L."/>
            <person name="Mock T."/>
            <person name="Mueller-Roeber B."/>
            <person name="Pagarete A."/>
            <person name="Parker M."/>
            <person name="Probert I."/>
            <person name="Quesneville H."/>
            <person name="Raines C."/>
            <person name="Rensing S.A."/>
            <person name="Riano-Pachon D.M."/>
            <person name="Richier S."/>
            <person name="Rokitta S."/>
            <person name="Shiraiwa Y."/>
            <person name="Soanes D.M."/>
            <person name="van der Giezen M."/>
            <person name="Wahlund T.M."/>
            <person name="Williams B."/>
            <person name="Wilson W."/>
            <person name="Wolfe G."/>
            <person name="Wurch L.L."/>
        </authorList>
    </citation>
    <scope>NUCLEOTIDE SEQUENCE</scope>
</reference>
<feature type="compositionally biased region" description="Basic and acidic residues" evidence="1">
    <location>
        <begin position="646"/>
        <end position="693"/>
    </location>
</feature>
<dbReference type="Gene3D" id="1.10.510.10">
    <property type="entry name" value="Transferase(Phosphotransferase) domain 1"/>
    <property type="match status" value="1"/>
</dbReference>
<dbReference type="FunFam" id="1.10.510.10:FF:001565">
    <property type="entry name" value="WNK protein kinase"/>
    <property type="match status" value="1"/>
</dbReference>
<dbReference type="RefSeq" id="XP_005768600.1">
    <property type="nucleotide sequence ID" value="XM_005768543.1"/>
</dbReference>
<evidence type="ECO:0000256" key="1">
    <source>
        <dbReference type="SAM" id="MobiDB-lite"/>
    </source>
</evidence>
<dbReference type="SUPFAM" id="SSF56112">
    <property type="entry name" value="Protein kinase-like (PK-like)"/>
    <property type="match status" value="1"/>
</dbReference>
<protein>
    <recommendedName>
        <fullName evidence="2">Protein kinase domain-containing protein</fullName>
    </recommendedName>
</protein>
<feature type="compositionally biased region" description="Pro residues" evidence="1">
    <location>
        <begin position="541"/>
        <end position="556"/>
    </location>
</feature>
<dbReference type="GO" id="GO:0004672">
    <property type="term" value="F:protein kinase activity"/>
    <property type="evidence" value="ECO:0007669"/>
    <property type="project" value="InterPro"/>
</dbReference>
<dbReference type="GeneID" id="17262318"/>
<feature type="compositionally biased region" description="Low complexity" evidence="1">
    <location>
        <begin position="572"/>
        <end position="590"/>
    </location>
</feature>
<dbReference type="InterPro" id="IPR011009">
    <property type="entry name" value="Kinase-like_dom_sf"/>
</dbReference>
<dbReference type="KEGG" id="ehx:EMIHUDRAFT_459198"/>
<feature type="compositionally biased region" description="Polar residues" evidence="1">
    <location>
        <begin position="843"/>
        <end position="854"/>
    </location>
</feature>
<dbReference type="STRING" id="2903.R1DZE7"/>
<dbReference type="EnsemblProtists" id="EOD16171">
    <property type="protein sequence ID" value="EOD16171"/>
    <property type="gene ID" value="EMIHUDRAFT_459198"/>
</dbReference>
<name>A0A0D3IY36_EMIH1</name>
<feature type="compositionally biased region" description="Polar residues" evidence="1">
    <location>
        <begin position="820"/>
        <end position="835"/>
    </location>
</feature>
<dbReference type="PANTHER" id="PTHR13902">
    <property type="entry name" value="SERINE/THREONINE-PROTEIN KINASE WNK WITH NO LYSINE -RELATED"/>
    <property type="match status" value="1"/>
</dbReference>
<evidence type="ECO:0000313" key="4">
    <source>
        <dbReference type="Proteomes" id="UP000013827"/>
    </source>
</evidence>
<dbReference type="Gene3D" id="3.30.200.20">
    <property type="entry name" value="Phosphorylase Kinase, domain 1"/>
    <property type="match status" value="2"/>
</dbReference>
<dbReference type="InterPro" id="IPR000719">
    <property type="entry name" value="Prot_kinase_dom"/>
</dbReference>
<dbReference type="eggNOG" id="KOG0584">
    <property type="taxonomic scope" value="Eukaryota"/>
</dbReference>
<dbReference type="InterPro" id="IPR008271">
    <property type="entry name" value="Ser/Thr_kinase_AS"/>
</dbReference>
<proteinExistence type="predicted"/>
<feature type="compositionally biased region" description="Gly residues" evidence="1">
    <location>
        <begin position="865"/>
        <end position="875"/>
    </location>
</feature>
<feature type="compositionally biased region" description="Acidic residues" evidence="1">
    <location>
        <begin position="633"/>
        <end position="645"/>
    </location>
</feature>
<evidence type="ECO:0000313" key="3">
    <source>
        <dbReference type="EnsemblProtists" id="EOD16171"/>
    </source>
</evidence>
<organism evidence="3 4">
    <name type="scientific">Emiliania huxleyi (strain CCMP1516)</name>
    <dbReference type="NCBI Taxonomy" id="280463"/>
    <lineage>
        <taxon>Eukaryota</taxon>
        <taxon>Haptista</taxon>
        <taxon>Haptophyta</taxon>
        <taxon>Prymnesiophyceae</taxon>
        <taxon>Isochrysidales</taxon>
        <taxon>Noelaerhabdaceae</taxon>
        <taxon>Emiliania</taxon>
    </lineage>
</organism>
<reference evidence="3" key="2">
    <citation type="submission" date="2024-10" db="UniProtKB">
        <authorList>
            <consortium name="EnsemblProtists"/>
        </authorList>
    </citation>
    <scope>IDENTIFICATION</scope>
</reference>
<dbReference type="Pfam" id="PF00069">
    <property type="entry name" value="Pkinase"/>
    <property type="match status" value="1"/>
</dbReference>
<dbReference type="HOGENOM" id="CLU_328588_0_0_1"/>
<accession>A0A0D3IY36</accession>
<dbReference type="AlphaFoldDB" id="A0A0D3IY36"/>
<dbReference type="PROSITE" id="PS00108">
    <property type="entry name" value="PROTEIN_KINASE_ST"/>
    <property type="match status" value="1"/>
</dbReference>
<feature type="domain" description="Protein kinase" evidence="2">
    <location>
        <begin position="21"/>
        <end position="300"/>
    </location>
</feature>